<name>A0AAJ1WL99_9BACI</name>
<reference evidence="1" key="1">
    <citation type="submission" date="2023-07" db="EMBL/GenBank/DDBJ databases">
        <title>Genomic Encyclopedia of Type Strains, Phase IV (KMG-IV): sequencing the most valuable type-strain genomes for metagenomic binning, comparative biology and taxonomic classification.</title>
        <authorList>
            <person name="Goeker M."/>
        </authorList>
    </citation>
    <scope>NUCLEOTIDE SEQUENCE</scope>
    <source>
        <strain evidence="1">DSM 23947</strain>
    </source>
</reference>
<organism evidence="1 2">
    <name type="scientific">Oikeobacillus pervagus</name>
    <dbReference type="NCBI Taxonomy" id="1325931"/>
    <lineage>
        <taxon>Bacteria</taxon>
        <taxon>Bacillati</taxon>
        <taxon>Bacillota</taxon>
        <taxon>Bacilli</taxon>
        <taxon>Bacillales</taxon>
        <taxon>Bacillaceae</taxon>
        <taxon>Oikeobacillus</taxon>
    </lineage>
</organism>
<accession>A0AAJ1WL99</accession>
<proteinExistence type="predicted"/>
<gene>
    <name evidence="1" type="ORF">J2S13_002393</name>
</gene>
<comment type="caution">
    <text evidence="1">The sequence shown here is derived from an EMBL/GenBank/DDBJ whole genome shotgun (WGS) entry which is preliminary data.</text>
</comment>
<keyword evidence="2" id="KW-1185">Reference proteome</keyword>
<evidence type="ECO:0000313" key="2">
    <source>
        <dbReference type="Proteomes" id="UP001237207"/>
    </source>
</evidence>
<dbReference type="AlphaFoldDB" id="A0AAJ1WL99"/>
<dbReference type="RefSeq" id="WP_307257970.1">
    <property type="nucleotide sequence ID" value="NZ_JAUSUC010000032.1"/>
</dbReference>
<protein>
    <submittedName>
        <fullName evidence="1">Uncharacterized protein</fullName>
    </submittedName>
</protein>
<dbReference type="Proteomes" id="UP001237207">
    <property type="component" value="Unassembled WGS sequence"/>
</dbReference>
<dbReference type="EMBL" id="JAUSUC010000032">
    <property type="protein sequence ID" value="MDQ0215971.1"/>
    <property type="molecule type" value="Genomic_DNA"/>
</dbReference>
<sequence>MISLRNPFDKTGGELTLIDEGYSVEKQNVKGGNRKKDGEGVESI</sequence>
<evidence type="ECO:0000313" key="1">
    <source>
        <dbReference type="EMBL" id="MDQ0215971.1"/>
    </source>
</evidence>